<dbReference type="AlphaFoldDB" id="A0AAE0E878"/>
<evidence type="ECO:0000313" key="1">
    <source>
        <dbReference type="EMBL" id="KAK3218514.1"/>
    </source>
</evidence>
<dbReference type="PANTHER" id="PTHR47871">
    <property type="entry name" value="NAC DOMAIN-CONTAINING PROTEIN 8"/>
    <property type="match status" value="1"/>
</dbReference>
<keyword evidence="2" id="KW-1185">Reference proteome</keyword>
<name>A0AAE0E878_9ROSI</name>
<reference evidence="1" key="1">
    <citation type="journal article" date="2023" name="Plant J.">
        <title>Genome sequences and population genomics provide insights into the demographic history, inbreeding, and mutation load of two 'living fossil' tree species of Dipteronia.</title>
        <authorList>
            <person name="Feng Y."/>
            <person name="Comes H.P."/>
            <person name="Chen J."/>
            <person name="Zhu S."/>
            <person name="Lu R."/>
            <person name="Zhang X."/>
            <person name="Li P."/>
            <person name="Qiu J."/>
            <person name="Olsen K.M."/>
            <person name="Qiu Y."/>
        </authorList>
    </citation>
    <scope>NUCLEOTIDE SEQUENCE</scope>
    <source>
        <strain evidence="1">NBL</strain>
    </source>
</reference>
<proteinExistence type="predicted"/>
<dbReference type="PANTHER" id="PTHR47871:SF2">
    <property type="entry name" value="OS03G0221300 PROTEIN"/>
    <property type="match status" value="1"/>
</dbReference>
<dbReference type="Proteomes" id="UP001281410">
    <property type="component" value="Unassembled WGS sequence"/>
</dbReference>
<gene>
    <name evidence="1" type="ORF">Dsin_012484</name>
</gene>
<evidence type="ECO:0000313" key="2">
    <source>
        <dbReference type="Proteomes" id="UP001281410"/>
    </source>
</evidence>
<dbReference type="EMBL" id="JANJYJ010000004">
    <property type="protein sequence ID" value="KAK3218514.1"/>
    <property type="molecule type" value="Genomic_DNA"/>
</dbReference>
<accession>A0AAE0E878</accession>
<protein>
    <submittedName>
        <fullName evidence="1">Uncharacterized protein</fullName>
    </submittedName>
</protein>
<organism evidence="1 2">
    <name type="scientific">Dipteronia sinensis</name>
    <dbReference type="NCBI Taxonomy" id="43782"/>
    <lineage>
        <taxon>Eukaryota</taxon>
        <taxon>Viridiplantae</taxon>
        <taxon>Streptophyta</taxon>
        <taxon>Embryophyta</taxon>
        <taxon>Tracheophyta</taxon>
        <taxon>Spermatophyta</taxon>
        <taxon>Magnoliopsida</taxon>
        <taxon>eudicotyledons</taxon>
        <taxon>Gunneridae</taxon>
        <taxon>Pentapetalae</taxon>
        <taxon>rosids</taxon>
        <taxon>malvids</taxon>
        <taxon>Sapindales</taxon>
        <taxon>Sapindaceae</taxon>
        <taxon>Hippocastanoideae</taxon>
        <taxon>Acereae</taxon>
        <taxon>Dipteronia</taxon>
    </lineage>
</organism>
<sequence length="743" mass="82156">MSQPCGSNFVILTESDVGFDDLDRVPLITRQKLLLASKTASKSPIDVIIKNEEEEEENNMGLLSFLSSCAASGIDQQLAFEQRLDSEVPFGVTSAVSYGETAVVSSAVDQCPQAAPYHLDVGTPGDCNCQSIHINTKICSDQTTHAGLNADLSGPEKVHFNVCTCDKNKVLSSVPVKVKVENSDNHVLSSLGDVVNDFASADVSAAKANSNDFSFDDLDHIALKERQRMLQKSKLSELTKHVVEGTSVGMSEDLTYPSAGSIKEETQSDDVGSLVVGNGCNEIPIHNASDLGKISVNGSSDNITPGSSSEAKQYSEIPGCSLGTEATNSGDNAEKYGKMWSSERTYVEKVCDGQHDVPESGSMHVSLLPNSVNVKVEPLENSDLQHPEMNVSSKFPFNTEAVKSELGIPNELLGDELDHILLQDWKKLRKFGENSNLMSSSNFAFSSKTEHPSFQYNFISSESANPIKVNRQRKRKKTATDSVEKALEEDAPGLLQVLVEQGVSVDEIRLYGEIEGDDDLDDTFNEENFAELEAVMTKIFFQRESLLKFAPIRCTKGLKPSYCLACLFSLVEQSRYLQFRNWPVEWGWCRDLQSFIFVFKRHNRIVLERPEYGYATYFFELVDSLSTEWQVKRLVTAMKLTSFGRVNLIENKSLTVGDDLSEGEAKVLMDFGWLPNTGLGTMLNYRDRVYHDRKNEKDTSEWRSKIGKLLVDGYNGGTIISTNVSETIIINTGSDGPQIKLEL</sequence>
<comment type="caution">
    <text evidence="1">The sequence shown here is derived from an EMBL/GenBank/DDBJ whole genome shotgun (WGS) entry which is preliminary data.</text>
</comment>